<feature type="chain" id="PRO_5039526715" evidence="2">
    <location>
        <begin position="28"/>
        <end position="391"/>
    </location>
</feature>
<evidence type="ECO:0000313" key="3">
    <source>
        <dbReference type="EMBL" id="MBB3152675.1"/>
    </source>
</evidence>
<dbReference type="EMBL" id="JACHXW010000007">
    <property type="protein sequence ID" value="MBB3152675.1"/>
    <property type="molecule type" value="Genomic_DNA"/>
</dbReference>
<protein>
    <submittedName>
        <fullName evidence="3">LysM repeat protein</fullName>
    </submittedName>
</protein>
<organism evidence="3 4">
    <name type="scientific">Paenibacillus endophyticus</name>
    <dbReference type="NCBI Taxonomy" id="1294268"/>
    <lineage>
        <taxon>Bacteria</taxon>
        <taxon>Bacillati</taxon>
        <taxon>Bacillota</taxon>
        <taxon>Bacilli</taxon>
        <taxon>Bacillales</taxon>
        <taxon>Paenibacillaceae</taxon>
        <taxon>Paenibacillus</taxon>
    </lineage>
</organism>
<evidence type="ECO:0000256" key="1">
    <source>
        <dbReference type="SAM" id="MobiDB-lite"/>
    </source>
</evidence>
<reference evidence="3 4" key="1">
    <citation type="submission" date="2020-08" db="EMBL/GenBank/DDBJ databases">
        <title>Genomic Encyclopedia of Type Strains, Phase III (KMG-III): the genomes of soil and plant-associated and newly described type strains.</title>
        <authorList>
            <person name="Whitman W."/>
        </authorList>
    </citation>
    <scope>NUCLEOTIDE SEQUENCE [LARGE SCALE GENOMIC DNA]</scope>
    <source>
        <strain evidence="3 4">CECT 8234</strain>
    </source>
</reference>
<accession>A0A7W5C7P7</accession>
<evidence type="ECO:0000313" key="4">
    <source>
        <dbReference type="Proteomes" id="UP000518605"/>
    </source>
</evidence>
<sequence>MMKAKAKAITAGAITLTLALGGGSLWAKQYVNAASSAGEQLEQSTQAENSEAGADHARKRGGFGHGFVQIQSQLLEYLGLEEAALQTKLETATLSEVAVAQGKTRAELKTKLVEWLEAAVAAAPAKQEDAVAADTDKQPAKLDIAAAAERLLDSKGNAFGKHGRGGNGFVQSSAELAAALGVTEDVLKTELEAGKTLAALAAEKGVEIQTLIDLQVKDKKTKLAAELAAGTITQEQYNERFEKAVERSTQHVNGVLPQRGKGGGFERNLDELAAALGVTEDVLKTELESGKTLAAIAAENGVDVQVLIDLQVNGQKTKLAAELAAGTITQEQYDTKLAGAAERAAKQVNGELKALEGGRKGGAGGKGPRGERPEGAVQNDQAAATDAGSEV</sequence>
<feature type="signal peptide" evidence="2">
    <location>
        <begin position="1"/>
        <end position="27"/>
    </location>
</feature>
<feature type="region of interest" description="Disordered" evidence="1">
    <location>
        <begin position="350"/>
        <end position="391"/>
    </location>
</feature>
<dbReference type="RefSeq" id="WP_183562842.1">
    <property type="nucleotide sequence ID" value="NZ_CBCSLB010000006.1"/>
</dbReference>
<evidence type="ECO:0000256" key="2">
    <source>
        <dbReference type="SAM" id="SignalP"/>
    </source>
</evidence>
<gene>
    <name evidence="3" type="ORF">FHS16_002732</name>
</gene>
<keyword evidence="2" id="KW-0732">Signal</keyword>
<name>A0A7W5C7P7_9BACL</name>
<dbReference type="Proteomes" id="UP000518605">
    <property type="component" value="Unassembled WGS sequence"/>
</dbReference>
<comment type="caution">
    <text evidence="3">The sequence shown here is derived from an EMBL/GenBank/DDBJ whole genome shotgun (WGS) entry which is preliminary data.</text>
</comment>
<keyword evidence="4" id="KW-1185">Reference proteome</keyword>
<proteinExistence type="predicted"/>
<dbReference type="AlphaFoldDB" id="A0A7W5C7P7"/>